<dbReference type="Pfam" id="PF07714">
    <property type="entry name" value="PK_Tyr_Ser-Thr"/>
    <property type="match status" value="1"/>
</dbReference>
<keyword evidence="2" id="KW-1003">Cell membrane</keyword>
<evidence type="ECO:0000256" key="1">
    <source>
        <dbReference type="ARBA" id="ARBA00004162"/>
    </source>
</evidence>
<dbReference type="EMBL" id="KK198761">
    <property type="protein sequence ID" value="KCW56817.1"/>
    <property type="molecule type" value="Genomic_DNA"/>
</dbReference>
<dbReference type="InterPro" id="IPR011009">
    <property type="entry name" value="Kinase-like_dom_sf"/>
</dbReference>
<feature type="transmembrane region" description="Helical" evidence="11">
    <location>
        <begin position="272"/>
        <end position="298"/>
    </location>
</feature>
<organism evidence="15">
    <name type="scientific">Eucalyptus grandis</name>
    <name type="common">Flooded gum</name>
    <dbReference type="NCBI Taxonomy" id="71139"/>
    <lineage>
        <taxon>Eukaryota</taxon>
        <taxon>Viridiplantae</taxon>
        <taxon>Streptophyta</taxon>
        <taxon>Embryophyta</taxon>
        <taxon>Tracheophyta</taxon>
        <taxon>Spermatophyta</taxon>
        <taxon>Magnoliopsida</taxon>
        <taxon>eudicotyledons</taxon>
        <taxon>Gunneridae</taxon>
        <taxon>Pentapetalae</taxon>
        <taxon>rosids</taxon>
        <taxon>malvids</taxon>
        <taxon>Myrtales</taxon>
        <taxon>Myrtaceae</taxon>
        <taxon>Myrtoideae</taxon>
        <taxon>Eucalypteae</taxon>
        <taxon>Eucalyptus</taxon>
    </lineage>
</organism>
<evidence type="ECO:0000256" key="5">
    <source>
        <dbReference type="ARBA" id="ARBA00022741"/>
    </source>
</evidence>
<evidence type="ECO:0000259" key="13">
    <source>
        <dbReference type="PROSITE" id="PS50011"/>
    </source>
</evidence>
<feature type="compositionally biased region" description="Pro residues" evidence="10">
    <location>
        <begin position="248"/>
        <end position="258"/>
    </location>
</feature>
<dbReference type="InterPro" id="IPR052611">
    <property type="entry name" value="Plant_RLK_LysM"/>
</dbReference>
<dbReference type="GO" id="GO:0005524">
    <property type="term" value="F:ATP binding"/>
    <property type="evidence" value="ECO:0007669"/>
    <property type="project" value="UniProtKB-KW"/>
</dbReference>
<dbReference type="InterPro" id="IPR056563">
    <property type="entry name" value="LysM3_LYK4_5"/>
</dbReference>
<feature type="chain" id="PRO_5001572672" description="Protein kinase domain-containing protein" evidence="12">
    <location>
        <begin position="28"/>
        <end position="636"/>
    </location>
</feature>
<dbReference type="InterPro" id="IPR018392">
    <property type="entry name" value="LysM"/>
</dbReference>
<evidence type="ECO:0000256" key="7">
    <source>
        <dbReference type="ARBA" id="ARBA00022989"/>
    </source>
</evidence>
<dbReference type="GO" id="GO:0005886">
    <property type="term" value="C:plasma membrane"/>
    <property type="evidence" value="ECO:0007669"/>
    <property type="project" value="UniProtKB-SubCell"/>
</dbReference>
<dbReference type="InterPro" id="IPR056561">
    <property type="entry name" value="NFP_LYK_LysM1"/>
</dbReference>
<dbReference type="GO" id="GO:0045087">
    <property type="term" value="P:innate immune response"/>
    <property type="evidence" value="ECO:0007669"/>
    <property type="project" value="UniProtKB-ARBA"/>
</dbReference>
<dbReference type="FunFam" id="1.10.510.10:FF:000468">
    <property type="entry name" value="PTI1-like tyrosine-protein kinase 3"/>
    <property type="match status" value="1"/>
</dbReference>
<dbReference type="InterPro" id="IPR001245">
    <property type="entry name" value="Ser-Thr/Tyr_kinase_cat_dom"/>
</dbReference>
<dbReference type="InterPro" id="IPR036779">
    <property type="entry name" value="LysM_dom_sf"/>
</dbReference>
<dbReference type="SMART" id="SM00257">
    <property type="entry name" value="LysM"/>
    <property type="match status" value="2"/>
</dbReference>
<evidence type="ECO:0008006" key="16">
    <source>
        <dbReference type="Google" id="ProtNLM"/>
    </source>
</evidence>
<dbReference type="PANTHER" id="PTHR45927">
    <property type="entry name" value="LYSM-DOMAIN RECEPTOR-LIKE KINASE-RELATED"/>
    <property type="match status" value="1"/>
</dbReference>
<dbReference type="OMA" id="SCAGEYY"/>
<evidence type="ECO:0000256" key="9">
    <source>
        <dbReference type="ARBA" id="ARBA00023157"/>
    </source>
</evidence>
<dbReference type="Pfam" id="PF23472">
    <property type="entry name" value="LysM2_CERK1_LYK3_4_5"/>
    <property type="match status" value="1"/>
</dbReference>
<dbReference type="Gene3D" id="3.10.350.10">
    <property type="entry name" value="LysM domain"/>
    <property type="match status" value="2"/>
</dbReference>
<feature type="domain" description="Protein kinase" evidence="13">
    <location>
        <begin position="283"/>
        <end position="628"/>
    </location>
</feature>
<dbReference type="eggNOG" id="ENOG502QSFN">
    <property type="taxonomic scope" value="Eukaryota"/>
</dbReference>
<reference evidence="15" key="1">
    <citation type="submission" date="2013-07" db="EMBL/GenBank/DDBJ databases">
        <title>The genome of Eucalyptus grandis.</title>
        <authorList>
            <person name="Schmutz J."/>
            <person name="Hayes R."/>
            <person name="Myburg A."/>
            <person name="Tuskan G."/>
            <person name="Grattapaglia D."/>
            <person name="Rokhsar D.S."/>
        </authorList>
    </citation>
    <scope>NUCLEOTIDE SEQUENCE</scope>
    <source>
        <tissue evidence="15">Leaf extractions</tissue>
    </source>
</reference>
<keyword evidence="7 11" id="KW-1133">Transmembrane helix</keyword>
<keyword evidence="6" id="KW-0067">ATP-binding</keyword>
<dbReference type="Pfam" id="PF23446">
    <property type="entry name" value="LysM1_NFP_LYK"/>
    <property type="match status" value="1"/>
</dbReference>
<keyword evidence="8 11" id="KW-0472">Membrane</keyword>
<dbReference type="InParanoid" id="A0A059AS76"/>
<dbReference type="KEGG" id="egr:104419780"/>
<evidence type="ECO:0000256" key="10">
    <source>
        <dbReference type="SAM" id="MobiDB-lite"/>
    </source>
</evidence>
<evidence type="ECO:0000256" key="8">
    <source>
        <dbReference type="ARBA" id="ARBA00023136"/>
    </source>
</evidence>
<evidence type="ECO:0000256" key="3">
    <source>
        <dbReference type="ARBA" id="ARBA00022692"/>
    </source>
</evidence>
<evidence type="ECO:0000256" key="11">
    <source>
        <dbReference type="SAM" id="Phobius"/>
    </source>
</evidence>
<sequence>MALSSLFSLISTFVFLALPPSSLVVLAQQPYVALTTTDCNSNDNSSSEFGYTCNGLNRSCQSYLIFRSRSPYNTVSTISVLFASSASQVSSINSVSESASFSTDQLVIVPITCSCSGQYYQENASYVVQSGDIYLSIANNTYQALSTCQALQNVNNISASNLSTGATITVPVRCACPTKNQSDAGINYLLTYASVPGDTISDVSARFGVNVTATFEANELSAPDTFYAFTTLLIPMENPPTSSQTTSPSPPPPPPSPPSIVTSPPGKSSNTWVYVTIGVLGGIAVIAVVSAVIFFKFFRGRTRKEKIDSTMVSDSFKAFGKPNNKKLDEDSLDFLDSISSVAQSMQVYTYKELQAATENFSSSCLIKGSVYHGKINGDSAAIKKMNGDVSREVETLNKINHSNLIRLSGICFDEGHWYFVYEYAVNGSLSEWIYQNNSEGRFLTWMQRMQIALDVATGLNYLHRFTTPPLVHKNIQSSNILLDSDFRAKIASLGLARSAEGEDGEFALTRHIVGTKGYMSPEYMENGLISVNLDVYAFGILLLEMMTGKEIILLCGGENMQAYDVVTLVLTEDGGHERLMQFIDPSMRETYPLDLAIYVIRIIESCLKKNPLERPAMGEIEQSLSKVFTASLAWEH</sequence>
<dbReference type="Pfam" id="PF23473">
    <property type="entry name" value="LysM3_LYK4_5"/>
    <property type="match status" value="1"/>
</dbReference>
<dbReference type="InterPro" id="IPR056562">
    <property type="entry name" value="LysM2_CERK1_LYK3_4_5"/>
</dbReference>
<dbReference type="FunCoup" id="A0A059AS76">
    <property type="interactions" value="249"/>
</dbReference>
<dbReference type="Gramene" id="KCW56817">
    <property type="protein sequence ID" value="KCW56817"/>
    <property type="gene ID" value="EUGRSUZ_I02483"/>
</dbReference>
<evidence type="ECO:0000256" key="2">
    <source>
        <dbReference type="ARBA" id="ARBA00022475"/>
    </source>
</evidence>
<evidence type="ECO:0000313" key="15">
    <source>
        <dbReference type="EMBL" id="KCW56817.1"/>
    </source>
</evidence>
<feature type="domain" description="LysM" evidence="14">
    <location>
        <begin position="124"/>
        <end position="170"/>
    </location>
</feature>
<protein>
    <recommendedName>
        <fullName evidence="16">Protein kinase domain-containing protein</fullName>
    </recommendedName>
</protein>
<keyword evidence="5" id="KW-0547">Nucleotide-binding</keyword>
<dbReference type="CDD" id="cd00118">
    <property type="entry name" value="LysM"/>
    <property type="match status" value="1"/>
</dbReference>
<keyword evidence="3 11" id="KW-0812">Transmembrane</keyword>
<accession>A0A059AS76</accession>
<dbReference type="SUPFAM" id="SSF56112">
    <property type="entry name" value="Protein kinase-like (PK-like)"/>
    <property type="match status" value="1"/>
</dbReference>
<feature type="region of interest" description="Disordered" evidence="10">
    <location>
        <begin position="238"/>
        <end position="264"/>
    </location>
</feature>
<dbReference type="OrthoDB" id="4062651at2759"/>
<proteinExistence type="predicted"/>
<dbReference type="Gene3D" id="1.10.510.10">
    <property type="entry name" value="Transferase(Phosphotransferase) domain 1"/>
    <property type="match status" value="1"/>
</dbReference>
<dbReference type="PANTHER" id="PTHR45927:SF11">
    <property type="entry name" value="LYSM DOMAIN RECEPTOR-LIKE KINASE 4"/>
    <property type="match status" value="1"/>
</dbReference>
<feature type="signal peptide" evidence="12">
    <location>
        <begin position="1"/>
        <end position="27"/>
    </location>
</feature>
<gene>
    <name evidence="15" type="ORF">EUGRSUZ_I02483</name>
</gene>
<dbReference type="GO" id="GO:0004672">
    <property type="term" value="F:protein kinase activity"/>
    <property type="evidence" value="ECO:0007669"/>
    <property type="project" value="InterPro"/>
</dbReference>
<evidence type="ECO:0000256" key="6">
    <source>
        <dbReference type="ARBA" id="ARBA00022840"/>
    </source>
</evidence>
<keyword evidence="4 12" id="KW-0732">Signal</keyword>
<evidence type="ECO:0000256" key="12">
    <source>
        <dbReference type="SAM" id="SignalP"/>
    </source>
</evidence>
<dbReference type="PROSITE" id="PS50011">
    <property type="entry name" value="PROTEIN_KINASE_DOM"/>
    <property type="match status" value="1"/>
</dbReference>
<dbReference type="Gene3D" id="3.30.200.20">
    <property type="entry name" value="Phosphorylase Kinase, domain 1"/>
    <property type="match status" value="1"/>
</dbReference>
<dbReference type="PROSITE" id="PS51782">
    <property type="entry name" value="LYSM"/>
    <property type="match status" value="2"/>
</dbReference>
<evidence type="ECO:0000259" key="14">
    <source>
        <dbReference type="PROSITE" id="PS51782"/>
    </source>
</evidence>
<comment type="subcellular location">
    <subcellularLocation>
        <location evidence="1">Cell membrane</location>
        <topology evidence="1">Single-pass membrane protein</topology>
    </subcellularLocation>
</comment>
<evidence type="ECO:0000256" key="4">
    <source>
        <dbReference type="ARBA" id="ARBA00022729"/>
    </source>
</evidence>
<feature type="domain" description="LysM" evidence="14">
    <location>
        <begin position="190"/>
        <end position="234"/>
    </location>
</feature>
<dbReference type="AlphaFoldDB" id="A0A059AS76"/>
<dbReference type="InterPro" id="IPR000719">
    <property type="entry name" value="Prot_kinase_dom"/>
</dbReference>
<name>A0A059AS76_EUCGR</name>
<keyword evidence="9" id="KW-1015">Disulfide bond</keyword>